<feature type="non-terminal residue" evidence="1">
    <location>
        <position position="77"/>
    </location>
</feature>
<dbReference type="EMBL" id="GG678431">
    <property type="protein sequence ID" value="EER09310.1"/>
    <property type="molecule type" value="Genomic_DNA"/>
</dbReference>
<feature type="non-terminal residue" evidence="1">
    <location>
        <position position="1"/>
    </location>
</feature>
<reference evidence="1 2" key="1">
    <citation type="submission" date="2008-07" db="EMBL/GenBank/DDBJ databases">
        <authorList>
            <person name="El-Sayed N."/>
            <person name="Caler E."/>
            <person name="Inman J."/>
            <person name="Amedeo P."/>
            <person name="Hass B."/>
            <person name="Wortman J."/>
        </authorList>
    </citation>
    <scope>NUCLEOTIDE SEQUENCE [LARGE SCALE GENOMIC DNA]</scope>
    <source>
        <strain evidence="2">ATCC 50983 / TXsc</strain>
    </source>
</reference>
<accession>C5L1T4</accession>
<sequence>IIIQRENKANLPVYGYGYSNGGMLVESLLCHKIIQRAVSVNGVLALRPGLTKAFKVCDNIYDDTTVVPKPPAPRMAS</sequence>
<name>C5L1T4_PERM5</name>
<organism evidence="2">
    <name type="scientific">Perkinsus marinus (strain ATCC 50983 / TXsc)</name>
    <dbReference type="NCBI Taxonomy" id="423536"/>
    <lineage>
        <taxon>Eukaryota</taxon>
        <taxon>Sar</taxon>
        <taxon>Alveolata</taxon>
        <taxon>Perkinsozoa</taxon>
        <taxon>Perkinsea</taxon>
        <taxon>Perkinsida</taxon>
        <taxon>Perkinsidae</taxon>
        <taxon>Perkinsus</taxon>
    </lineage>
</organism>
<evidence type="ECO:0000313" key="2">
    <source>
        <dbReference type="Proteomes" id="UP000007800"/>
    </source>
</evidence>
<dbReference type="GeneID" id="9065734"/>
<dbReference type="AlphaFoldDB" id="C5L1T4"/>
<dbReference type="RefSeq" id="XP_002777494.1">
    <property type="nucleotide sequence ID" value="XM_002777448.1"/>
</dbReference>
<proteinExistence type="predicted"/>
<dbReference type="Proteomes" id="UP000007800">
    <property type="component" value="Unassembled WGS sequence"/>
</dbReference>
<keyword evidence="2" id="KW-1185">Reference proteome</keyword>
<protein>
    <submittedName>
        <fullName evidence="1">Uncharacterized protein</fullName>
    </submittedName>
</protein>
<gene>
    <name evidence="1" type="ORF">Pmar_PMAR027083</name>
</gene>
<dbReference type="OrthoDB" id="10557476at2759"/>
<evidence type="ECO:0000313" key="1">
    <source>
        <dbReference type="EMBL" id="EER09310.1"/>
    </source>
</evidence>
<dbReference type="InParanoid" id="C5L1T4"/>